<reference evidence="3" key="1">
    <citation type="submission" date="2020-10" db="EMBL/GenBank/DDBJ databases">
        <authorList>
            <person name="Gilroy R."/>
        </authorList>
    </citation>
    <scope>NUCLEOTIDE SEQUENCE</scope>
    <source>
        <strain evidence="3">CHK199-13235</strain>
    </source>
</reference>
<evidence type="ECO:0000256" key="1">
    <source>
        <dbReference type="SAM" id="MobiDB-lite"/>
    </source>
</evidence>
<dbReference type="Proteomes" id="UP000824002">
    <property type="component" value="Unassembled WGS sequence"/>
</dbReference>
<dbReference type="AlphaFoldDB" id="A0A9D1FLM8"/>
<organism evidence="3 4">
    <name type="scientific">Candidatus Merdivicinus excrementipullorum</name>
    <dbReference type="NCBI Taxonomy" id="2840867"/>
    <lineage>
        <taxon>Bacteria</taxon>
        <taxon>Bacillati</taxon>
        <taxon>Bacillota</taxon>
        <taxon>Clostridia</taxon>
        <taxon>Eubacteriales</taxon>
        <taxon>Oscillospiraceae</taxon>
        <taxon>Oscillospiraceae incertae sedis</taxon>
        <taxon>Candidatus Merdivicinus</taxon>
    </lineage>
</organism>
<keyword evidence="2" id="KW-0472">Membrane</keyword>
<keyword evidence="2" id="KW-1133">Transmembrane helix</keyword>
<evidence type="ECO:0000313" key="4">
    <source>
        <dbReference type="Proteomes" id="UP000824002"/>
    </source>
</evidence>
<reference evidence="3" key="2">
    <citation type="journal article" date="2021" name="PeerJ">
        <title>Extensive microbial diversity within the chicken gut microbiome revealed by metagenomics and culture.</title>
        <authorList>
            <person name="Gilroy R."/>
            <person name="Ravi A."/>
            <person name="Getino M."/>
            <person name="Pursley I."/>
            <person name="Horton D.L."/>
            <person name="Alikhan N.F."/>
            <person name="Baker D."/>
            <person name="Gharbi K."/>
            <person name="Hall N."/>
            <person name="Watson M."/>
            <person name="Adriaenssens E.M."/>
            <person name="Foster-Nyarko E."/>
            <person name="Jarju S."/>
            <person name="Secka A."/>
            <person name="Antonio M."/>
            <person name="Oren A."/>
            <person name="Chaudhuri R.R."/>
            <person name="La Ragione R."/>
            <person name="Hildebrand F."/>
            <person name="Pallen M.J."/>
        </authorList>
    </citation>
    <scope>NUCLEOTIDE SEQUENCE</scope>
    <source>
        <strain evidence="3">CHK199-13235</strain>
    </source>
</reference>
<gene>
    <name evidence="3" type="ORF">IAB51_04195</name>
</gene>
<keyword evidence="2" id="KW-0812">Transmembrane</keyword>
<feature type="transmembrane region" description="Helical" evidence="2">
    <location>
        <begin position="61"/>
        <end position="82"/>
    </location>
</feature>
<comment type="caution">
    <text evidence="3">The sequence shown here is derived from an EMBL/GenBank/DDBJ whole genome shotgun (WGS) entry which is preliminary data.</text>
</comment>
<evidence type="ECO:0000256" key="2">
    <source>
        <dbReference type="SAM" id="Phobius"/>
    </source>
</evidence>
<evidence type="ECO:0000313" key="3">
    <source>
        <dbReference type="EMBL" id="HIS75994.1"/>
    </source>
</evidence>
<feature type="region of interest" description="Disordered" evidence="1">
    <location>
        <begin position="261"/>
        <end position="280"/>
    </location>
</feature>
<proteinExistence type="predicted"/>
<dbReference type="EMBL" id="DVJP01000030">
    <property type="protein sequence ID" value="HIS75994.1"/>
    <property type="molecule type" value="Genomic_DNA"/>
</dbReference>
<name>A0A9D1FLM8_9FIRM</name>
<protein>
    <submittedName>
        <fullName evidence="3">Uncharacterized protein</fullName>
    </submittedName>
</protein>
<sequence>MAKKKKKDAYIDPQQRELRELIELKKMQQAAAEHPEEVQAEFEKEEPIVPKTFKEKWKNYWYHYKGLTWGGLAGVVLVVWLIKDIFFGPEYDLSVTTATKYMFSALNDSMSSDLASYAEDYNGDGKTDVTYNEITIYLDPEAENVDVQMNAINLQKLMAVFAGGEDLLFVLEQESYDYVCGGKEGIFIDLSALYPDIDIIEGDKLILNDTALGKKMYLNGLEEDVFLCVRDMGGSVKEDDESLSTMERSLDFVENILREEYPDKFPAEEAPADNSSEEAR</sequence>
<accession>A0A9D1FLM8</accession>